<reference evidence="2" key="1">
    <citation type="submission" date="2022-02" db="EMBL/GenBank/DDBJ databases">
        <title>Towards deciphering the DNA virus diversity associated with rodent species in the families Cricetidae and Heteromyidae.</title>
        <authorList>
            <person name="Lund M."/>
            <person name="Larsen B.B."/>
            <person name="Gryseels S."/>
            <person name="Kraberger S."/>
            <person name="Rowsey D.M."/>
            <person name="Steger L."/>
            <person name="Yule K.M."/>
            <person name="Upham N.S."/>
            <person name="Worobey M."/>
            <person name="Van Doorslaer K."/>
            <person name="Varsani A."/>
        </authorList>
    </citation>
    <scope>NUCLEOTIDE SEQUENCE</scope>
    <source>
        <strain evidence="2">NeonRodF5_7</strain>
    </source>
</reference>
<feature type="compositionally biased region" description="Low complexity" evidence="1">
    <location>
        <begin position="132"/>
        <end position="144"/>
    </location>
</feature>
<feature type="region of interest" description="Disordered" evidence="1">
    <location>
        <begin position="132"/>
        <end position="160"/>
    </location>
</feature>
<accession>A0A976N2J9</accession>
<evidence type="ECO:0000256" key="1">
    <source>
        <dbReference type="SAM" id="MobiDB-lite"/>
    </source>
</evidence>
<organism evidence="2">
    <name type="scientific">Peromfec virus RodF5_7</name>
    <dbReference type="NCBI Taxonomy" id="2929343"/>
    <lineage>
        <taxon>Viruses</taxon>
        <taxon>Monodnaviria</taxon>
        <taxon>Sangervirae</taxon>
        <taxon>Phixviricota</taxon>
        <taxon>Malgrandaviricetes</taxon>
        <taxon>Petitvirales</taxon>
        <taxon>Microviridae</taxon>
    </lineage>
</organism>
<proteinExistence type="predicted"/>
<name>A0A976N2J9_9VIRU</name>
<dbReference type="EMBL" id="OM869682">
    <property type="protein sequence ID" value="UPW41858.1"/>
    <property type="molecule type" value="Genomic_DNA"/>
</dbReference>
<evidence type="ECO:0000313" key="2">
    <source>
        <dbReference type="EMBL" id="UPW41858.1"/>
    </source>
</evidence>
<protein>
    <submittedName>
        <fullName evidence="2">DNA pilot protein</fullName>
    </submittedName>
</protein>
<sequence>MAILDYNGNASMNTTPYANSDWTSGSVGTYRGFGADWFNAENIAKEDWVRQEQSAQNAFERSLYQNQLNNDFNASEAQKDRDFQSQEATTAYNRQRELRQTAYQDTISDLKAAGINPLLAVTQGASSSASVQSASGSRASSGSSSSGGSGHSAGSGIPSKGQLGSVLGTIGSIATAAMAGSLQASKIASTERIAAMKNSFTDITTDSDGVVKYIRQRSNNKK</sequence>